<dbReference type="SUPFAM" id="SSF50156">
    <property type="entry name" value="PDZ domain-like"/>
    <property type="match status" value="1"/>
</dbReference>
<dbReference type="SUPFAM" id="SSF52096">
    <property type="entry name" value="ClpP/crotonase"/>
    <property type="match status" value="1"/>
</dbReference>
<evidence type="ECO:0000313" key="11">
    <source>
        <dbReference type="EMBL" id="CAL2075849.1"/>
    </source>
</evidence>
<dbReference type="CDD" id="cd07562">
    <property type="entry name" value="Peptidase_S41_TRI"/>
    <property type="match status" value="1"/>
</dbReference>
<comment type="similarity">
    <text evidence="2 7">Belongs to the peptidase S41B family.</text>
</comment>
<evidence type="ECO:0000256" key="9">
    <source>
        <dbReference type="SAM" id="SignalP"/>
    </source>
</evidence>
<evidence type="ECO:0000256" key="1">
    <source>
        <dbReference type="ARBA" id="ARBA00004496"/>
    </source>
</evidence>
<feature type="compositionally biased region" description="Basic and acidic residues" evidence="8">
    <location>
        <begin position="546"/>
        <end position="558"/>
    </location>
</feature>
<dbReference type="Pfam" id="PF14684">
    <property type="entry name" value="Tricorn_C1"/>
    <property type="match status" value="1"/>
</dbReference>
<dbReference type="Gene3D" id="3.30.750.44">
    <property type="match status" value="1"/>
</dbReference>
<evidence type="ECO:0000256" key="6">
    <source>
        <dbReference type="ARBA" id="ARBA00022825"/>
    </source>
</evidence>
<dbReference type="PANTHER" id="PTHR43253:SF1">
    <property type="entry name" value="TRICORN PROTEASE HOMOLOG 2-RELATED"/>
    <property type="match status" value="1"/>
</dbReference>
<evidence type="ECO:0000259" key="10">
    <source>
        <dbReference type="PROSITE" id="PS50106"/>
    </source>
</evidence>
<organism evidence="11 12">
    <name type="scientific">Tenacibaculum platacis</name>
    <dbReference type="NCBI Taxonomy" id="3137852"/>
    <lineage>
        <taxon>Bacteria</taxon>
        <taxon>Pseudomonadati</taxon>
        <taxon>Bacteroidota</taxon>
        <taxon>Flavobacteriia</taxon>
        <taxon>Flavobacteriales</taxon>
        <taxon>Flavobacteriaceae</taxon>
        <taxon>Tenacibaculum</taxon>
    </lineage>
</organism>
<dbReference type="SUPFAM" id="SSF69304">
    <property type="entry name" value="Tricorn protease N-terminal domain"/>
    <property type="match status" value="1"/>
</dbReference>
<keyword evidence="3 7" id="KW-0963">Cytoplasm</keyword>
<dbReference type="InterPro" id="IPR005151">
    <property type="entry name" value="Tail-specific_protease"/>
</dbReference>
<dbReference type="Pfam" id="PF26549">
    <property type="entry name" value="Tricorn_N"/>
    <property type="match status" value="1"/>
</dbReference>
<reference evidence="11 12" key="1">
    <citation type="submission" date="2024-05" db="EMBL/GenBank/DDBJ databases">
        <authorList>
            <person name="Duchaud E."/>
        </authorList>
    </citation>
    <scope>NUCLEOTIDE SEQUENCE [LARGE SCALE GENOMIC DNA]</scope>
    <source>
        <strain evidence="11">Ena-SAMPLE-TAB-13-05-2024-13:56:06:370-140302</strain>
    </source>
</reference>
<dbReference type="Gene3D" id="2.120.10.60">
    <property type="entry name" value="Tricorn protease N-terminal domain"/>
    <property type="match status" value="1"/>
</dbReference>
<dbReference type="InterPro" id="IPR029045">
    <property type="entry name" value="ClpP/crotonase-like_dom_sf"/>
</dbReference>
<dbReference type="PROSITE" id="PS50106">
    <property type="entry name" value="PDZ"/>
    <property type="match status" value="1"/>
</dbReference>
<dbReference type="GO" id="GO:0008233">
    <property type="term" value="F:peptidase activity"/>
    <property type="evidence" value="ECO:0007669"/>
    <property type="project" value="UniProtKB-KW"/>
</dbReference>
<keyword evidence="5 7" id="KW-0378">Hydrolase</keyword>
<dbReference type="Proteomes" id="UP001497416">
    <property type="component" value="Unassembled WGS sequence"/>
</dbReference>
<comment type="caution">
    <text evidence="11">The sequence shown here is derived from an EMBL/GenBank/DDBJ whole genome shotgun (WGS) entry which is preliminary data.</text>
</comment>
<feature type="signal peptide" evidence="9">
    <location>
        <begin position="1"/>
        <end position="20"/>
    </location>
</feature>
<keyword evidence="6 7" id="KW-0720">Serine protease</keyword>
<accession>A0ABP1EDD6</accession>
<dbReference type="EC" id="3.4.21.-" evidence="7"/>
<evidence type="ECO:0000256" key="7">
    <source>
        <dbReference type="PIRNR" id="PIRNR036421"/>
    </source>
</evidence>
<dbReference type="InterPro" id="IPR036034">
    <property type="entry name" value="PDZ_sf"/>
</dbReference>
<comment type="function">
    <text evidence="7">Degrades oligopeptides.</text>
</comment>
<dbReference type="SMART" id="SM00228">
    <property type="entry name" value="PDZ"/>
    <property type="match status" value="1"/>
</dbReference>
<dbReference type="InterPro" id="IPR015943">
    <property type="entry name" value="WD40/YVTN_repeat-like_dom_sf"/>
</dbReference>
<feature type="domain" description="PDZ" evidence="10">
    <location>
        <begin position="757"/>
        <end position="806"/>
    </location>
</feature>
<keyword evidence="12" id="KW-1185">Reference proteome</keyword>
<evidence type="ECO:0000256" key="2">
    <source>
        <dbReference type="ARBA" id="ARBA00008524"/>
    </source>
</evidence>
<comment type="subcellular location">
    <subcellularLocation>
        <location evidence="1 7">Cytoplasm</location>
    </subcellularLocation>
</comment>
<dbReference type="RefSeq" id="WP_348709776.1">
    <property type="nucleotide sequence ID" value="NZ_CAXIXY010000003.1"/>
</dbReference>
<sequence length="1058" mass="118711">MKHRSLLLLAIAFIMHNGIAQNLLRNTEISPDGNTIAFSYYGDIWTYNINSKTSKRLTINKGYDSNPIWNTNGTEIAFASNRKGNTNVFITSTQGGIPKQLTYYPTFNIPSNWTSKGDVIFTTKRVYSGPEWDQQIYEVSENGGTPERFLTAYGSDAVIAPNGLVAYVKGACRISREDYSGSAQRDIWIFNPKTKKYIQITTSNKNDHNPAWDANNNLYYIGAASGRYNIYKQKVSADGNASGTPEQLTSLKVDGVRSFSVSNNGTIVYTSGIETFLLKDGKTTKLSIDVISDNLFAEESVSTMRNGANAFAISPNGKKVALNISGEMFVKHNDKEKKHANNVTKDYSRDKGAGWLDDKTAIYLSDKDGSFQIYSVRSADDKVGLERSLKLEHNKLTNEKEDVAYFVVSPDRKKIAYGVGRGKLIVADIKDGNIENREVFIDSWTDASGLSWSPDSEYIAYSLEDLNFDSEIFIHSVKDKSKQMNVSMHPRSDTSPVWSQDGKKLAFLSNRSGLNYDVWMVWLQKEDWEKTKTDRDQGDYYVAEEPKKDKKEGKDAKKKDKKPAKKKVTVTIDEDRLYERLVQVTSLSDNEFSMAFSADSKNIYFSATDPSTKRRNLYKVKWDGTAPKIVKGASGFFNLSFQNGKLYFTSRGVLKELNTKSDKITALPHTAIVKKNILKEREQVFDEGIRALTAGFYDPNFHGYDWKSLVKKYKPWVLSATTHEDYTYMFNLLLGQLNASHMGYRGGAPRNESDKIGLLGLEVKNVSNGVKVEYVLSNSVADKTKSKLKVGDVITSVNGVKIDSKTNFYSLLKNTVNNEILLTLGSGKDVILRPQSSLNTLQYEEWIESRKKLVEKYSNGQLGYIHIRGMSMPSFERFERELKASGYGKKGIVIDVRYNGGGWTTDRLMAVLNVKQHAYTIPRGAAKSLKDHKKFTGNYPFNERAILSVNTKPVVALCNENSYSNAEIFSHAFKNLGLGKLVGQPTFGAVISTGGQRLQNGFIRMPFRAWFVKASGKNMENDAPAVPDYLIKNAPGWKERGEDDQLKKAVEVLLQDIN</sequence>
<dbReference type="Pfam" id="PF26550">
    <property type="entry name" value="Tricorn_2nd"/>
    <property type="match status" value="1"/>
</dbReference>
<evidence type="ECO:0000256" key="3">
    <source>
        <dbReference type="ARBA" id="ARBA00022490"/>
    </source>
</evidence>
<gene>
    <name evidence="11" type="ORF">T190607A01A_10261</name>
</gene>
<dbReference type="SUPFAM" id="SSF82171">
    <property type="entry name" value="DPP6 N-terminal domain-like"/>
    <property type="match status" value="1"/>
</dbReference>
<dbReference type="PIRSF" id="PIRSF036421">
    <property type="entry name" value="Tricorn_protease"/>
    <property type="match status" value="1"/>
</dbReference>
<protein>
    <recommendedName>
        <fullName evidence="7">Tricorn protease homolog</fullName>
        <ecNumber evidence="7">3.4.21.-</ecNumber>
    </recommendedName>
</protein>
<evidence type="ECO:0000256" key="8">
    <source>
        <dbReference type="SAM" id="MobiDB-lite"/>
    </source>
</evidence>
<evidence type="ECO:0000256" key="5">
    <source>
        <dbReference type="ARBA" id="ARBA00022801"/>
    </source>
</evidence>
<dbReference type="Gene3D" id="2.30.42.10">
    <property type="match status" value="1"/>
</dbReference>
<evidence type="ECO:0000313" key="12">
    <source>
        <dbReference type="Proteomes" id="UP001497416"/>
    </source>
</evidence>
<dbReference type="InterPro" id="IPR012393">
    <property type="entry name" value="Tricorn_protease"/>
</dbReference>
<dbReference type="Pfam" id="PF13180">
    <property type="entry name" value="PDZ_2"/>
    <property type="match status" value="1"/>
</dbReference>
<dbReference type="InterPro" id="IPR001478">
    <property type="entry name" value="PDZ"/>
</dbReference>
<dbReference type="Gene3D" id="2.130.10.10">
    <property type="entry name" value="YVTN repeat-like/Quinoprotein amine dehydrogenase"/>
    <property type="match status" value="1"/>
</dbReference>
<proteinExistence type="inferred from homology"/>
<evidence type="ECO:0000256" key="4">
    <source>
        <dbReference type="ARBA" id="ARBA00022670"/>
    </source>
</evidence>
<keyword evidence="9" id="KW-0732">Signal</keyword>
<dbReference type="EMBL" id="CAXIXY010000003">
    <property type="protein sequence ID" value="CAL2075849.1"/>
    <property type="molecule type" value="Genomic_DNA"/>
</dbReference>
<dbReference type="GO" id="GO:0006508">
    <property type="term" value="P:proteolysis"/>
    <property type="evidence" value="ECO:0007669"/>
    <property type="project" value="UniProtKB-KW"/>
</dbReference>
<dbReference type="InterPro" id="IPR028204">
    <property type="entry name" value="Tricorn_C1"/>
</dbReference>
<dbReference type="Pfam" id="PF03572">
    <property type="entry name" value="Peptidase_S41"/>
    <property type="match status" value="1"/>
</dbReference>
<dbReference type="SMART" id="SM00245">
    <property type="entry name" value="TSPc"/>
    <property type="match status" value="1"/>
</dbReference>
<keyword evidence="4 7" id="KW-0645">Protease</keyword>
<feature type="region of interest" description="Disordered" evidence="8">
    <location>
        <begin position="546"/>
        <end position="565"/>
    </location>
</feature>
<dbReference type="Gene3D" id="3.90.226.10">
    <property type="entry name" value="2-enoyl-CoA Hydratase, Chain A, domain 1"/>
    <property type="match status" value="1"/>
</dbReference>
<dbReference type="PANTHER" id="PTHR43253">
    <property type="entry name" value="TRICORN PROTEASE HOMOLOG 2-RELATED"/>
    <property type="match status" value="1"/>
</dbReference>
<name>A0ABP1EDD6_9FLAO</name>
<feature type="chain" id="PRO_5046577144" description="Tricorn protease homolog" evidence="9">
    <location>
        <begin position="21"/>
        <end position="1058"/>
    </location>
</feature>